<sequence length="144" mass="15678">QPPFHNGSIHHSDLILQVTARPRLVDFAARFCFFPAAFTGHGNFICFCLWLNDRMLGMVVPSLWLVCVSIVSAELIQPTTYSCSRVFLVSVGSGLCSGSCCCCCCCRCCCWLFLLDAVIPAELLVAAELDCRSWTFLGAVGAAL</sequence>
<feature type="non-terminal residue" evidence="1">
    <location>
        <position position="144"/>
    </location>
</feature>
<dbReference type="Proteomes" id="UP000654075">
    <property type="component" value="Unassembled WGS sequence"/>
</dbReference>
<dbReference type="EMBL" id="CAJNNV010000820">
    <property type="protein sequence ID" value="CAE8583660.1"/>
    <property type="molecule type" value="Genomic_DNA"/>
</dbReference>
<name>A0A813D5C2_POLGL</name>
<organism evidence="1 2">
    <name type="scientific">Polarella glacialis</name>
    <name type="common">Dinoflagellate</name>
    <dbReference type="NCBI Taxonomy" id="89957"/>
    <lineage>
        <taxon>Eukaryota</taxon>
        <taxon>Sar</taxon>
        <taxon>Alveolata</taxon>
        <taxon>Dinophyceae</taxon>
        <taxon>Suessiales</taxon>
        <taxon>Suessiaceae</taxon>
        <taxon>Polarella</taxon>
    </lineage>
</organism>
<accession>A0A813D5C2</accession>
<evidence type="ECO:0000313" key="2">
    <source>
        <dbReference type="Proteomes" id="UP000654075"/>
    </source>
</evidence>
<reference evidence="1" key="1">
    <citation type="submission" date="2021-02" db="EMBL/GenBank/DDBJ databases">
        <authorList>
            <person name="Dougan E. K."/>
            <person name="Rhodes N."/>
            <person name="Thang M."/>
            <person name="Chan C."/>
        </authorList>
    </citation>
    <scope>NUCLEOTIDE SEQUENCE</scope>
</reference>
<feature type="non-terminal residue" evidence="1">
    <location>
        <position position="1"/>
    </location>
</feature>
<comment type="caution">
    <text evidence="1">The sequence shown here is derived from an EMBL/GenBank/DDBJ whole genome shotgun (WGS) entry which is preliminary data.</text>
</comment>
<dbReference type="AlphaFoldDB" id="A0A813D5C2"/>
<keyword evidence="2" id="KW-1185">Reference proteome</keyword>
<evidence type="ECO:0000313" key="1">
    <source>
        <dbReference type="EMBL" id="CAE8583660.1"/>
    </source>
</evidence>
<gene>
    <name evidence="1" type="ORF">PGLA1383_LOCUS2623</name>
</gene>
<protein>
    <submittedName>
        <fullName evidence="1">Uncharacterized protein</fullName>
    </submittedName>
</protein>
<proteinExistence type="predicted"/>